<feature type="chain" id="PRO_5023124399" evidence="2">
    <location>
        <begin position="19"/>
        <end position="1678"/>
    </location>
</feature>
<evidence type="ECO:0000256" key="2">
    <source>
        <dbReference type="SAM" id="SignalP"/>
    </source>
</evidence>
<evidence type="ECO:0000256" key="1">
    <source>
        <dbReference type="ARBA" id="ARBA00022737"/>
    </source>
</evidence>
<protein>
    <submittedName>
        <fullName evidence="4">Gliding motility-associated C-terminal domain-containing protein</fullName>
    </submittedName>
</protein>
<feature type="domain" description="HYR" evidence="3">
    <location>
        <begin position="1078"/>
        <end position="1170"/>
    </location>
</feature>
<dbReference type="Pfam" id="PF13585">
    <property type="entry name" value="CHU_C"/>
    <property type="match status" value="1"/>
</dbReference>
<evidence type="ECO:0000259" key="3">
    <source>
        <dbReference type="PROSITE" id="PS50825"/>
    </source>
</evidence>
<dbReference type="Gene3D" id="2.60.40.10">
    <property type="entry name" value="Immunoglobulins"/>
    <property type="match status" value="1"/>
</dbReference>
<evidence type="ECO:0000313" key="5">
    <source>
        <dbReference type="Proteomes" id="UP000321168"/>
    </source>
</evidence>
<dbReference type="PANTHER" id="PTHR24273:SF32">
    <property type="entry name" value="HYALIN"/>
    <property type="match status" value="1"/>
</dbReference>
<evidence type="ECO:0000313" key="4">
    <source>
        <dbReference type="EMBL" id="TXC76994.1"/>
    </source>
</evidence>
<dbReference type="NCBIfam" id="TIGR04131">
    <property type="entry name" value="Bac_Flav_CTERM"/>
    <property type="match status" value="1"/>
</dbReference>
<accession>A0A5C6UWF5</accession>
<proteinExistence type="predicted"/>
<dbReference type="Proteomes" id="UP000321168">
    <property type="component" value="Unassembled WGS sequence"/>
</dbReference>
<gene>
    <name evidence="4" type="ORF">FRX97_10305</name>
</gene>
<dbReference type="InterPro" id="IPR003410">
    <property type="entry name" value="HYR_dom"/>
</dbReference>
<reference evidence="4 5" key="1">
    <citation type="submission" date="2019-08" db="EMBL/GenBank/DDBJ databases">
        <title>Genome of Luteibaculum oceani JCM 18817.</title>
        <authorList>
            <person name="Bowman J.P."/>
        </authorList>
    </citation>
    <scope>NUCLEOTIDE SEQUENCE [LARGE SCALE GENOMIC DNA]</scope>
    <source>
        <strain evidence="4 5">JCM 18817</strain>
    </source>
</reference>
<comment type="caution">
    <text evidence="4">The sequence shown here is derived from an EMBL/GenBank/DDBJ whole genome shotgun (WGS) entry which is preliminary data.</text>
</comment>
<dbReference type="PANTHER" id="PTHR24273">
    <property type="entry name" value="FI04643P-RELATED"/>
    <property type="match status" value="1"/>
</dbReference>
<feature type="signal peptide" evidence="2">
    <location>
        <begin position="1"/>
        <end position="18"/>
    </location>
</feature>
<dbReference type="InterPro" id="IPR026341">
    <property type="entry name" value="T9SS_type_B"/>
</dbReference>
<keyword evidence="1" id="KW-0677">Repeat</keyword>
<dbReference type="Pfam" id="PF02494">
    <property type="entry name" value="HYR"/>
    <property type="match status" value="1"/>
</dbReference>
<dbReference type="PROSITE" id="PS50825">
    <property type="entry name" value="HYR"/>
    <property type="match status" value="2"/>
</dbReference>
<sequence>MRKSLLLLLGLTTWCVSAFSNNYVLSKNHSLDATEQTQTNQSIVKNGNSVFAKFLRNELVMANNVQQCDGAKFFNAASGTCENTQITWNIPFSGDGEALEAGYPRVVDLSTNAVLPVNPNTQPITLPVGRYEIQYVFEVDDVCIIPVTVRDRQAPLYDPNTGCNEIYALTTDPNECFATLPANTVQIPTGSDNCQAQSKPKVIWSVVDLFDGVITDTVLADAAGFLPDTIQFGEGINVVSFVLVDSTGNAVPCTAEVTVTDDNVPVFVDNAGTPVDTSDFGYSTLLLETDSAFCYAIADIDLPNGIDTCFGNLDVFYTIFDDAGDTLDFGIGDISNFQFPKGTSTILVETTDGIFFLRFAFDVVVTDFQGPILSDCISDFAVDFHTSNNGAGDCLAEVTFNEFTATDNCPGAISKSWFILDKDTTAPILAGNTFPVVATLEPDTFVLAFGAEDADGNLSELCFARFAVLDDETPQIVSAPTGNQNLVVDANCEADYTITVPNISDNSTGCAGPGIMGGFFAYYTITNVSGGDTIKMDTVAPGTLNVTETFGLGDFIVTWSAEDFSGNASLIESYQVTVEDDIDPTINAAVFSGSTDTTIMMSSYTSAFVNNGCGIRFTIPAVTVDDNCSIASVTASSGSLDGTYALTDTLVKGVNSFEYTVVDGSGNEASATVNITVVDDIAPKLNGDFAYPNINEPAPLGKCSFTKSWKILNFFKPTDNCAGELDSLYVVVTYDMSGAATIDTLVQNKIANIGSQQAISVTFPGPNKQHLVEVYATDKSGNSVSKSFQVSTIDDQAPVISFQDTLRVFVNSVNCTSGRDTVIITNDLVSDNCTDDATLIANMTNSVTPALGDTLYLDFTIDPNPFHPVSITTADEVGNVFTKNFIVHIVDTLLPGVDLTPLDTVVNDFNLCVGTTKVFAPVGTDACGIKSIEYNINNAGFVTLGNGVTDFDFTFPQGSNDIVWQVTDSNDNVSIDTQKVVVIDAEAPMIDAIADIDLVTNPGECGRMITVPFPTVTDNCQLDSAYFTFSDNNGNDTILANSTDLMMTIEPGFVYTGMVYAVDVFGNVDSTSFDVMLRDVEAPSITCPQGSITIQANTPDCEAVVTLTDEFDFNPSDNCGDFALIGFDGINFFDPSMDHTFPVGITNVKVYIADAFGNVDSCTFNTVVENNIESHIFDFPTDTVLLTTANECSKRYFWSEPRIIGGTCNGETIEVSKDFNSGDQFPIDTTVVTYTFVRKDGAGTTLETYTRSFSIVVQDKQAPVMTQVPADRTLQVGADCLAELQYSDIDYQDNCDAQGLVVTIADSLRSGSKLGVGVYEVEITVTDKSGNSVTESFTVTVVDNRAPVVTVPTEVVNVCGTNFNPASYATATDNCGISSFTVTPAATAGLNTYTATAVDVNNNTTVKTFQINAIENNTAVITGAPTEEVCEGYVANLVGTTPGAGQTGMWTSAAGNVVIDNPSSPSTAVTFNNPGTYVVTYTLDNSGACPNSSASVTVVVLEDVQAEVDAPTLSATNGEVTLNGNDAPGVDNGTWSTTNTTANILDVNDPNSRVININSQTEFTWTIDILGCTPSSATVTVLVPALRVETGFTPGAATNQYWDLSNVTSNDDYANGTVTVFNRWGSKVFESTISEYNGNGRWDGTFEGSDLPTASYYFVIDPNKDGVEVLTGHVTIIR</sequence>
<name>A0A5C6UWF5_9FLAO</name>
<keyword evidence="2" id="KW-0732">Signal</keyword>
<dbReference type="RefSeq" id="WP_147015132.1">
    <property type="nucleotide sequence ID" value="NZ_VORB01000009.1"/>
</dbReference>
<keyword evidence="5" id="KW-1185">Reference proteome</keyword>
<dbReference type="OrthoDB" id="599464at2"/>
<dbReference type="InterPro" id="IPR013783">
    <property type="entry name" value="Ig-like_fold"/>
</dbReference>
<organism evidence="4 5">
    <name type="scientific">Luteibaculum oceani</name>
    <dbReference type="NCBI Taxonomy" id="1294296"/>
    <lineage>
        <taxon>Bacteria</taxon>
        <taxon>Pseudomonadati</taxon>
        <taxon>Bacteroidota</taxon>
        <taxon>Flavobacteriia</taxon>
        <taxon>Flavobacteriales</taxon>
        <taxon>Luteibaculaceae</taxon>
        <taxon>Luteibaculum</taxon>
    </lineage>
</organism>
<dbReference type="EMBL" id="VORB01000009">
    <property type="protein sequence ID" value="TXC76994.1"/>
    <property type="molecule type" value="Genomic_DNA"/>
</dbReference>
<feature type="domain" description="HYR" evidence="3">
    <location>
        <begin position="1258"/>
        <end position="1343"/>
    </location>
</feature>